<evidence type="ECO:0000313" key="2">
    <source>
        <dbReference type="EMBL" id="CAK9060735.1"/>
    </source>
</evidence>
<dbReference type="Proteomes" id="UP001642484">
    <property type="component" value="Unassembled WGS sequence"/>
</dbReference>
<reference evidence="2 3" key="1">
    <citation type="submission" date="2024-02" db="EMBL/GenBank/DDBJ databases">
        <authorList>
            <person name="Chen Y."/>
            <person name="Shah S."/>
            <person name="Dougan E. K."/>
            <person name="Thang M."/>
            <person name="Chan C."/>
        </authorList>
    </citation>
    <scope>NUCLEOTIDE SEQUENCE [LARGE SCALE GENOMIC DNA]</scope>
</reference>
<gene>
    <name evidence="2" type="ORF">CCMP2556_LOCUS29875</name>
</gene>
<proteinExistence type="predicted"/>
<sequence length="385" mass="43809">MAFYQGGNMTLMMHDEGMMDQENHMGGYYMIGYIIAPVNNVFVPGGVTFSVDWQGEPHMPSHWETPPSSNSKCHGLEAWQWQLCQSIGLKNRVRWILEPVGQIVELEAKSIKILVEAHQMVHATDLRLKDKKKIAKQVRDLIIPATWASWSSQVEERLRLGSKSKKLSNLLRTILFGSEAWGPRSNSEVSKLLGGLRKALQKRYVDAIKRFLTMQEEALSQKASLIHKVANWNHGSHGWQQDARETKRKTLHALCDWAARAVLLLKPGLILSNQYDLVKEFCRDCMSQDSLGRVFNHIKISLAEYMRRLEALTYREDEDNTSSDEDLIETDSTEEGTGSQEEADDSSFEVEDPEPEEPPALVAKSKKRWADLVDDSDEEELPAWA</sequence>
<keyword evidence="3" id="KW-1185">Reference proteome</keyword>
<accession>A0ABP0NAB9</accession>
<comment type="caution">
    <text evidence="2">The sequence shown here is derived from an EMBL/GenBank/DDBJ whole genome shotgun (WGS) entry which is preliminary data.</text>
</comment>
<name>A0ABP0NAB9_9DINO</name>
<feature type="region of interest" description="Disordered" evidence="1">
    <location>
        <begin position="316"/>
        <end position="385"/>
    </location>
</feature>
<evidence type="ECO:0000313" key="3">
    <source>
        <dbReference type="Proteomes" id="UP001642484"/>
    </source>
</evidence>
<feature type="compositionally biased region" description="Acidic residues" evidence="1">
    <location>
        <begin position="372"/>
        <end position="385"/>
    </location>
</feature>
<protein>
    <submittedName>
        <fullName evidence="2">Uncharacterized protein</fullName>
    </submittedName>
</protein>
<evidence type="ECO:0000256" key="1">
    <source>
        <dbReference type="SAM" id="MobiDB-lite"/>
    </source>
</evidence>
<feature type="compositionally biased region" description="Acidic residues" evidence="1">
    <location>
        <begin position="341"/>
        <end position="357"/>
    </location>
</feature>
<feature type="compositionally biased region" description="Acidic residues" evidence="1">
    <location>
        <begin position="316"/>
        <end position="334"/>
    </location>
</feature>
<dbReference type="EMBL" id="CAXAMN010021551">
    <property type="protein sequence ID" value="CAK9060735.1"/>
    <property type="molecule type" value="Genomic_DNA"/>
</dbReference>
<organism evidence="2 3">
    <name type="scientific">Durusdinium trenchii</name>
    <dbReference type="NCBI Taxonomy" id="1381693"/>
    <lineage>
        <taxon>Eukaryota</taxon>
        <taxon>Sar</taxon>
        <taxon>Alveolata</taxon>
        <taxon>Dinophyceae</taxon>
        <taxon>Suessiales</taxon>
        <taxon>Symbiodiniaceae</taxon>
        <taxon>Durusdinium</taxon>
    </lineage>
</organism>